<sequence length="226" mass="26019">MLTRYRKRLLEEQSRSSVSSATELTLDRAEFSDQLDSEFVEAKEGLQRDFKTLKQRVGAADEMLIRLEHETETQLESFSSERKIEIPRKEINLENLLSKFENFGLVVGEEIKGVIDETFEVSLELASLFGSQAILSIMPSYDQEIKVTIEGLTSFFKAFFVVIATVVLVCFPDYYFNAANKVCKSSIYVFQTTLLIFVVYIALNFYLIFYSRKSKVDRLDTEQIAE</sequence>
<name>A0A8X6NL12_NEPPI</name>
<evidence type="ECO:0000313" key="3">
    <source>
        <dbReference type="Proteomes" id="UP000887013"/>
    </source>
</evidence>
<reference evidence="2" key="1">
    <citation type="submission" date="2020-08" db="EMBL/GenBank/DDBJ databases">
        <title>Multicomponent nature underlies the extraordinary mechanical properties of spider dragline silk.</title>
        <authorList>
            <person name="Kono N."/>
            <person name="Nakamura H."/>
            <person name="Mori M."/>
            <person name="Yoshida Y."/>
            <person name="Ohtoshi R."/>
            <person name="Malay A.D."/>
            <person name="Moran D.A.P."/>
            <person name="Tomita M."/>
            <person name="Numata K."/>
            <person name="Arakawa K."/>
        </authorList>
    </citation>
    <scope>NUCLEOTIDE SEQUENCE</scope>
</reference>
<keyword evidence="3" id="KW-1185">Reference proteome</keyword>
<keyword evidence="1" id="KW-0812">Transmembrane</keyword>
<evidence type="ECO:0000313" key="2">
    <source>
        <dbReference type="EMBL" id="GFT18456.1"/>
    </source>
</evidence>
<accession>A0A8X6NL12</accession>
<dbReference type="Proteomes" id="UP000887013">
    <property type="component" value="Unassembled WGS sequence"/>
</dbReference>
<dbReference type="AlphaFoldDB" id="A0A8X6NL12"/>
<comment type="caution">
    <text evidence="2">The sequence shown here is derived from an EMBL/GenBank/DDBJ whole genome shotgun (WGS) entry which is preliminary data.</text>
</comment>
<feature type="transmembrane region" description="Helical" evidence="1">
    <location>
        <begin position="155"/>
        <end position="176"/>
    </location>
</feature>
<dbReference type="OrthoDB" id="6436835at2759"/>
<protein>
    <submittedName>
        <fullName evidence="2">Uncharacterized protein</fullName>
    </submittedName>
</protein>
<organism evidence="2 3">
    <name type="scientific">Nephila pilipes</name>
    <name type="common">Giant wood spider</name>
    <name type="synonym">Nephila maculata</name>
    <dbReference type="NCBI Taxonomy" id="299642"/>
    <lineage>
        <taxon>Eukaryota</taxon>
        <taxon>Metazoa</taxon>
        <taxon>Ecdysozoa</taxon>
        <taxon>Arthropoda</taxon>
        <taxon>Chelicerata</taxon>
        <taxon>Arachnida</taxon>
        <taxon>Araneae</taxon>
        <taxon>Araneomorphae</taxon>
        <taxon>Entelegynae</taxon>
        <taxon>Araneoidea</taxon>
        <taxon>Nephilidae</taxon>
        <taxon>Nephila</taxon>
    </lineage>
</organism>
<proteinExistence type="predicted"/>
<keyword evidence="1" id="KW-1133">Transmembrane helix</keyword>
<keyword evidence="1" id="KW-0472">Membrane</keyword>
<gene>
    <name evidence="2" type="ORF">NPIL_120451</name>
</gene>
<feature type="transmembrane region" description="Helical" evidence="1">
    <location>
        <begin position="188"/>
        <end position="209"/>
    </location>
</feature>
<dbReference type="EMBL" id="BMAW01058864">
    <property type="protein sequence ID" value="GFT18456.1"/>
    <property type="molecule type" value="Genomic_DNA"/>
</dbReference>
<evidence type="ECO:0000256" key="1">
    <source>
        <dbReference type="SAM" id="Phobius"/>
    </source>
</evidence>